<comment type="caution">
    <text evidence="1">The sequence shown here is derived from an EMBL/GenBank/DDBJ whole genome shotgun (WGS) entry which is preliminary data.</text>
</comment>
<name>A0ABW0M8Y8_9BURK</name>
<reference evidence="2" key="1">
    <citation type="journal article" date="2019" name="Int. J. Syst. Evol. Microbiol.">
        <title>The Global Catalogue of Microorganisms (GCM) 10K type strain sequencing project: providing services to taxonomists for standard genome sequencing and annotation.</title>
        <authorList>
            <consortium name="The Broad Institute Genomics Platform"/>
            <consortium name="The Broad Institute Genome Sequencing Center for Infectious Disease"/>
            <person name="Wu L."/>
            <person name="Ma J."/>
        </authorList>
    </citation>
    <scope>NUCLEOTIDE SEQUENCE [LARGE SCALE GENOMIC DNA]</scope>
    <source>
        <strain evidence="2">JCM 17066</strain>
    </source>
</reference>
<evidence type="ECO:0000313" key="1">
    <source>
        <dbReference type="EMBL" id="MFC5474673.1"/>
    </source>
</evidence>
<proteinExistence type="predicted"/>
<accession>A0ABW0M8Y8</accession>
<evidence type="ECO:0000313" key="2">
    <source>
        <dbReference type="Proteomes" id="UP001596045"/>
    </source>
</evidence>
<dbReference type="RefSeq" id="WP_378997781.1">
    <property type="nucleotide sequence ID" value="NZ_JBHSMT010000021.1"/>
</dbReference>
<organism evidence="1 2">
    <name type="scientific">Paraherbaspirillum soli</name>
    <dbReference type="NCBI Taxonomy" id="631222"/>
    <lineage>
        <taxon>Bacteria</taxon>
        <taxon>Pseudomonadati</taxon>
        <taxon>Pseudomonadota</taxon>
        <taxon>Betaproteobacteria</taxon>
        <taxon>Burkholderiales</taxon>
        <taxon>Oxalobacteraceae</taxon>
        <taxon>Paraherbaspirillum</taxon>
    </lineage>
</organism>
<keyword evidence="2" id="KW-1185">Reference proteome</keyword>
<sequence>MDLLPAIEDAFAWRVRPDVLTDSKQLSDAELDDVLAISRLDWREVTSEKWEQYFDVICWLSPLAFCFYLPGIFKATIDDNEPNLIVVGSIVSMLDRSPKPEWWDDFFLPRWTLLTEPECRVTQEWILWLSNFGNAALSDDALERSLQTLELLISKRGKK</sequence>
<dbReference type="EMBL" id="JBHSMT010000021">
    <property type="protein sequence ID" value="MFC5474673.1"/>
    <property type="molecule type" value="Genomic_DNA"/>
</dbReference>
<dbReference type="Proteomes" id="UP001596045">
    <property type="component" value="Unassembled WGS sequence"/>
</dbReference>
<gene>
    <name evidence="1" type="ORF">ACFPM8_11985</name>
</gene>
<protein>
    <submittedName>
        <fullName evidence="1">Uncharacterized protein</fullName>
    </submittedName>
</protein>